<dbReference type="AlphaFoldDB" id="U7QID0"/>
<reference evidence="3 4" key="1">
    <citation type="journal article" date="2013" name="Front. Microbiol.">
        <title>Comparative genomic analyses of the cyanobacterium, Lyngbya aestuarii BL J, a powerful hydrogen producer.</title>
        <authorList>
            <person name="Kothari A."/>
            <person name="Vaughn M."/>
            <person name="Garcia-Pichel F."/>
        </authorList>
    </citation>
    <scope>NUCLEOTIDE SEQUENCE [LARGE SCALE GENOMIC DNA]</scope>
    <source>
        <strain evidence="3 4">BL J</strain>
    </source>
</reference>
<dbReference type="Pfam" id="PF01471">
    <property type="entry name" value="PG_binding_1"/>
    <property type="match status" value="1"/>
</dbReference>
<name>U7QID0_9CYAN</name>
<comment type="caution">
    <text evidence="3">The sequence shown here is derived from an EMBL/GenBank/DDBJ whole genome shotgun (WGS) entry which is preliminary data.</text>
</comment>
<dbReference type="SUPFAM" id="SSF54001">
    <property type="entry name" value="Cysteine proteinases"/>
    <property type="match status" value="1"/>
</dbReference>
<dbReference type="OrthoDB" id="5735764at2"/>
<evidence type="ECO:0000259" key="1">
    <source>
        <dbReference type="Pfam" id="PF01471"/>
    </source>
</evidence>
<dbReference type="InterPro" id="IPR039564">
    <property type="entry name" value="Peptidase_C39-like"/>
</dbReference>
<dbReference type="RefSeq" id="WP_023066127.1">
    <property type="nucleotide sequence ID" value="NZ_AUZM01000019.1"/>
</dbReference>
<keyword evidence="4" id="KW-1185">Reference proteome</keyword>
<dbReference type="InterPro" id="IPR002477">
    <property type="entry name" value="Peptidoglycan-bd-like"/>
</dbReference>
<sequence>MQYILHFKTDSYLKRFPFAPEKLSPEYLLFYKAGDEISISDYTPNLQGNHIRVILENVDVRSVSLEDIEKQYYCLASEVEIFNTEVARGSRDAQKFPPTLLPKVNLKVPFHTQHNNQQNPSGACNVTCIAMILKYYGVDSRTPDDINRNVQLEDVLYLKTTQWDKENGFYGSSQARHQPLFLMRLLREWGQKYGQGALQNSHFKEFASENDIKQHIASGNPVVIHGYFTNFGHIIVVKGYDETTREWICNDPNGKWLGYQGGYDKNASGENVRYSYDNVREVCHIGGGIWCHFPIPRVLRLKQQLMEGQDVIQVQTALKKLGFSVEPNGIFDKNTDSAVQQFQQEKDLTVDGVVGSKTWASLFTTSA</sequence>
<dbReference type="Pfam" id="PF13529">
    <property type="entry name" value="Peptidase_C39_2"/>
    <property type="match status" value="1"/>
</dbReference>
<dbReference type="SUPFAM" id="SSF47090">
    <property type="entry name" value="PGBD-like"/>
    <property type="match status" value="1"/>
</dbReference>
<gene>
    <name evidence="3" type="ORF">M595_2378</name>
</gene>
<dbReference type="Proteomes" id="UP000017127">
    <property type="component" value="Unassembled WGS sequence"/>
</dbReference>
<dbReference type="Gene3D" id="3.90.70.10">
    <property type="entry name" value="Cysteine proteinases"/>
    <property type="match status" value="1"/>
</dbReference>
<dbReference type="InterPro" id="IPR036365">
    <property type="entry name" value="PGBD-like_sf"/>
</dbReference>
<accession>U7QID0</accession>
<dbReference type="Gene3D" id="1.10.101.10">
    <property type="entry name" value="PGBD-like superfamily/PGBD"/>
    <property type="match status" value="1"/>
</dbReference>
<evidence type="ECO:0000313" key="3">
    <source>
        <dbReference type="EMBL" id="ERT07648.1"/>
    </source>
</evidence>
<evidence type="ECO:0000259" key="2">
    <source>
        <dbReference type="Pfam" id="PF13529"/>
    </source>
</evidence>
<dbReference type="InterPro" id="IPR036366">
    <property type="entry name" value="PGBDSf"/>
</dbReference>
<protein>
    <submittedName>
        <fullName evidence="3">Putative peptidoglycan binding domain protein</fullName>
    </submittedName>
</protein>
<feature type="domain" description="Peptidase C39-like" evidence="2">
    <location>
        <begin position="107"/>
        <end position="253"/>
    </location>
</feature>
<dbReference type="EMBL" id="AUZM01000019">
    <property type="protein sequence ID" value="ERT07648.1"/>
    <property type="molecule type" value="Genomic_DNA"/>
</dbReference>
<organism evidence="3 4">
    <name type="scientific">Lyngbya aestuarii BL J</name>
    <dbReference type="NCBI Taxonomy" id="1348334"/>
    <lineage>
        <taxon>Bacteria</taxon>
        <taxon>Bacillati</taxon>
        <taxon>Cyanobacteriota</taxon>
        <taxon>Cyanophyceae</taxon>
        <taxon>Oscillatoriophycideae</taxon>
        <taxon>Oscillatoriales</taxon>
        <taxon>Microcoleaceae</taxon>
        <taxon>Lyngbya</taxon>
    </lineage>
</organism>
<evidence type="ECO:0000313" key="4">
    <source>
        <dbReference type="Proteomes" id="UP000017127"/>
    </source>
</evidence>
<proteinExistence type="predicted"/>
<dbReference type="InterPro" id="IPR038765">
    <property type="entry name" value="Papain-like_cys_pep_sf"/>
</dbReference>
<feature type="domain" description="Peptidoglycan binding-like" evidence="1">
    <location>
        <begin position="308"/>
        <end position="362"/>
    </location>
</feature>